<keyword evidence="4" id="KW-1185">Reference proteome</keyword>
<evidence type="ECO:0000313" key="3">
    <source>
        <dbReference type="Ensembl" id="ENSCCRP00010050044.1"/>
    </source>
</evidence>
<sequence length="821" mass="93378">PGGSRRRPTGAQYSRHGRNERQQRKKEVISKMKRITGFFTPMTPQLDVQAENPGDNNPNPLEETVGDDLNSRAVEPINESSSLQSETATEQCPTTDSLSTDPAHWGKIDESVRAYWAGKGPESVQNKDANKRLFSKTYFKRKHLNGEYLPREWLLYSPSTGCVFCFACRLFGEGDGQSLFESGYNDWKHATRRIAEHENSDSHRKAMFNYINRAAADGVIDSQLKKQFESQCDYWSEVLQRVVAVVKFLSERGLAFRGSSEIFGRADNGNYMGILELISEFDPFLKSHIQLYGNAGVGTPSYLSSKTCDEFIELMSNRVLSEIIAEVKVTKYFSICIDSTPDMTHIDQLTFIIRYVSPEGLVEERFLKFLPISSHTGKALCDAVLTVLHEMDIDISNCRGQCYDNAANIAGVYNGLQAYIKDINPLVEWVPCAAHTLNLAGVNSVNCCTETANFFNFIQTLFNFCSKSTARWKVVTAGLQPNENHRIETLKSLSDTRWAAHAQATKALCRNYANIQESLMNIAEDSKQNPTTQNDAWSLHKKMNRLETAFLCTIWNYVLQRFHGTSVALQAVDLDLCNAVDLVRSLREYIVGLRDEFDLFEDQAKAMSPTVSETYKQDTQRQRKRKTHVGESATPEVHLSGRERFSSGVFLVVIDRLLAELDRRFQSYNDLNSTFGFLNNISTLSAEHLHKKAADLQKRYHTDLENEFCEEIIQFKEFICHDEPSSARELLLCIKKRKLQTIFPNVDVALRLYLTLPVTNASGERSFSKLKLVKNRLRSTIVQQKLNHLTLMSIESDLLRKVDFTDLIKDFAAKKSRRCHF</sequence>
<dbReference type="SMART" id="SM00597">
    <property type="entry name" value="ZnF_TTF"/>
    <property type="match status" value="1"/>
</dbReference>
<dbReference type="InterPro" id="IPR012337">
    <property type="entry name" value="RNaseH-like_sf"/>
</dbReference>
<dbReference type="PANTHER" id="PTHR45749">
    <property type="match status" value="1"/>
</dbReference>
<feature type="region of interest" description="Disordered" evidence="1">
    <location>
        <begin position="1"/>
        <end position="104"/>
    </location>
</feature>
<reference evidence="3" key="2">
    <citation type="submission" date="2025-09" db="UniProtKB">
        <authorList>
            <consortium name="Ensembl"/>
        </authorList>
    </citation>
    <scope>IDENTIFICATION</scope>
</reference>
<dbReference type="PANTHER" id="PTHR45749:SF23">
    <property type="entry name" value="ZINC FINGER MYM-TYPE PROTEIN 1-LIKE"/>
    <property type="match status" value="1"/>
</dbReference>
<dbReference type="GO" id="GO:0046983">
    <property type="term" value="F:protein dimerization activity"/>
    <property type="evidence" value="ECO:0007669"/>
    <property type="project" value="InterPro"/>
</dbReference>
<dbReference type="SUPFAM" id="SSF53098">
    <property type="entry name" value="Ribonuclease H-like"/>
    <property type="match status" value="1"/>
</dbReference>
<dbReference type="InterPro" id="IPR006580">
    <property type="entry name" value="Znf_TTF"/>
</dbReference>
<name>A0A8C1KP36_CYPCA</name>
<dbReference type="InterPro" id="IPR008906">
    <property type="entry name" value="HATC_C_dom"/>
</dbReference>
<feature type="compositionally biased region" description="Basic and acidic residues" evidence="1">
    <location>
        <begin position="17"/>
        <end position="30"/>
    </location>
</feature>
<dbReference type="Pfam" id="PF14291">
    <property type="entry name" value="DUF4371"/>
    <property type="match status" value="1"/>
</dbReference>
<feature type="compositionally biased region" description="Polar residues" evidence="1">
    <location>
        <begin position="78"/>
        <end position="100"/>
    </location>
</feature>
<feature type="region of interest" description="Disordered" evidence="1">
    <location>
        <begin position="610"/>
        <end position="633"/>
    </location>
</feature>
<dbReference type="InterPro" id="IPR025398">
    <property type="entry name" value="DUF4371"/>
</dbReference>
<dbReference type="AlphaFoldDB" id="A0A8C1KP36"/>
<evidence type="ECO:0000256" key="1">
    <source>
        <dbReference type="SAM" id="MobiDB-lite"/>
    </source>
</evidence>
<dbReference type="Proteomes" id="UP000694427">
    <property type="component" value="Unplaced"/>
</dbReference>
<proteinExistence type="predicted"/>
<reference evidence="3" key="1">
    <citation type="submission" date="2025-08" db="UniProtKB">
        <authorList>
            <consortium name="Ensembl"/>
        </authorList>
    </citation>
    <scope>IDENTIFICATION</scope>
</reference>
<dbReference type="Ensembl" id="ENSCCRT00010054872.1">
    <property type="protein sequence ID" value="ENSCCRP00010050044.1"/>
    <property type="gene ID" value="ENSCCRG00010021244.1"/>
</dbReference>
<feature type="domain" description="TTF-type" evidence="2">
    <location>
        <begin position="138"/>
        <end position="226"/>
    </location>
</feature>
<accession>A0A8C1KP36</accession>
<dbReference type="Pfam" id="PF05699">
    <property type="entry name" value="Dimer_Tnp_hAT"/>
    <property type="match status" value="1"/>
</dbReference>
<evidence type="ECO:0000313" key="4">
    <source>
        <dbReference type="Proteomes" id="UP000694427"/>
    </source>
</evidence>
<organism evidence="3 4">
    <name type="scientific">Cyprinus carpio</name>
    <name type="common">Common carp</name>
    <dbReference type="NCBI Taxonomy" id="7962"/>
    <lineage>
        <taxon>Eukaryota</taxon>
        <taxon>Metazoa</taxon>
        <taxon>Chordata</taxon>
        <taxon>Craniata</taxon>
        <taxon>Vertebrata</taxon>
        <taxon>Euteleostomi</taxon>
        <taxon>Actinopterygii</taxon>
        <taxon>Neopterygii</taxon>
        <taxon>Teleostei</taxon>
        <taxon>Ostariophysi</taxon>
        <taxon>Cypriniformes</taxon>
        <taxon>Cyprinidae</taxon>
        <taxon>Cyprininae</taxon>
        <taxon>Cyprinus</taxon>
    </lineage>
</organism>
<protein>
    <recommendedName>
        <fullName evidence="2">TTF-type domain-containing protein</fullName>
    </recommendedName>
</protein>
<evidence type="ECO:0000259" key="2">
    <source>
        <dbReference type="SMART" id="SM00597"/>
    </source>
</evidence>